<keyword evidence="8 11" id="KW-0238">DNA-binding</keyword>
<evidence type="ECO:0000256" key="3">
    <source>
        <dbReference type="ARBA" id="ARBA00022763"/>
    </source>
</evidence>
<dbReference type="PANTHER" id="PTHR43788">
    <property type="entry name" value="DNA2/NAM7 HELICASE FAMILY MEMBER"/>
    <property type="match status" value="1"/>
</dbReference>
<evidence type="ECO:0000256" key="1">
    <source>
        <dbReference type="ARBA" id="ARBA00022722"/>
    </source>
</evidence>
<dbReference type="NCBIfam" id="TIGR01447">
    <property type="entry name" value="recD"/>
    <property type="match status" value="1"/>
</dbReference>
<evidence type="ECO:0000313" key="14">
    <source>
        <dbReference type="Proteomes" id="UP001501321"/>
    </source>
</evidence>
<dbReference type="InterPro" id="IPR050534">
    <property type="entry name" value="Coronavir_polyprotein_1ab"/>
</dbReference>
<feature type="binding site" evidence="11">
    <location>
        <begin position="260"/>
        <end position="267"/>
    </location>
    <ligand>
        <name>ATP</name>
        <dbReference type="ChEBI" id="CHEBI:30616"/>
    </ligand>
</feature>
<dbReference type="EC" id="5.6.2.3" evidence="11"/>
<dbReference type="Pfam" id="PF13245">
    <property type="entry name" value="AAA_19"/>
    <property type="match status" value="1"/>
</dbReference>
<accession>A0ABP8QLF5</accession>
<dbReference type="InterPro" id="IPR027785">
    <property type="entry name" value="UvrD-like_helicase_C"/>
</dbReference>
<keyword evidence="14" id="KW-1185">Reference proteome</keyword>
<dbReference type="RefSeq" id="WP_345014863.1">
    <property type="nucleotide sequence ID" value="NZ_BAABFC010000029.1"/>
</dbReference>
<protein>
    <recommendedName>
        <fullName evidence="11">RecBCD enzyme subunit RecD</fullName>
        <ecNumber evidence="11">5.6.2.3</ecNumber>
    </recommendedName>
    <alternativeName>
        <fullName evidence="11">DNA 5'-3' helicase subunit RecD</fullName>
    </alternativeName>
    <alternativeName>
        <fullName evidence="11">Exonuclease V subunit RecD</fullName>
        <shortName evidence="11">ExoV subunit RecD</shortName>
    </alternativeName>
    <alternativeName>
        <fullName evidence="11">Helicase/nuclease RecBCD subunit RecD</fullName>
    </alternativeName>
</protein>
<dbReference type="CDD" id="cd17933">
    <property type="entry name" value="DEXSc_RecD-like"/>
    <property type="match status" value="1"/>
</dbReference>
<dbReference type="Gene3D" id="3.40.50.300">
    <property type="entry name" value="P-loop containing nucleotide triphosphate hydrolases"/>
    <property type="match status" value="3"/>
</dbReference>
<dbReference type="PANTHER" id="PTHR43788:SF6">
    <property type="entry name" value="DNA HELICASE B"/>
    <property type="match status" value="1"/>
</dbReference>
<dbReference type="InterPro" id="IPR027417">
    <property type="entry name" value="P-loop_NTPase"/>
</dbReference>
<keyword evidence="10 11" id="KW-0413">Isomerase</keyword>
<evidence type="ECO:0000256" key="11">
    <source>
        <dbReference type="HAMAP-Rule" id="MF_01487"/>
    </source>
</evidence>
<keyword evidence="5 11" id="KW-0347">Helicase</keyword>
<dbReference type="Proteomes" id="UP001501321">
    <property type="component" value="Unassembled WGS sequence"/>
</dbReference>
<dbReference type="CDD" id="cd18809">
    <property type="entry name" value="SF1_C_RecD"/>
    <property type="match status" value="1"/>
</dbReference>
<keyword evidence="2 11" id="KW-0547">Nucleotide-binding</keyword>
<name>A0ABP8QLF5_9GAMM</name>
<comment type="miscellaneous">
    <text evidence="11">In the RecBCD complex, RecB has a slow 3'-5' helicase, an exonuclease activity and loads RecA onto ssDNA, RecD has a fast 5'-3' helicase activity, while RecC stimulates the ATPase and processivity of the RecB helicase and contributes to recognition of the Chi site.</text>
</comment>
<comment type="function">
    <text evidence="11">A helicase/nuclease that prepares dsDNA breaks (DSB) for recombinational DNA repair. Binds to DSBs and unwinds DNA via a highly rapid and processive ATP-dependent bidirectional helicase activity. Unwinds dsDNA until it encounters a Chi (crossover hotspot instigator) sequence from the 3' direction. Cuts ssDNA a few nucleotides 3' to the Chi site. The properties and activities of the enzyme are changed at Chi. The Chi-altered holoenzyme produces a long 3'-ssDNA overhang and facilitates RecA-binding to the ssDNA for homologous DNA recombination and repair. Holoenzyme degrades any linearized DNA that is unable to undergo homologous recombination. In the holoenzyme this subunit has ssDNA-dependent ATPase and 5'-3' helicase activity. When added to pre-assembled RecBC greatly stimulates nuclease activity and augments holoenzyme processivity. Negatively regulates the RecA-loading ability of RecBCD.</text>
</comment>
<dbReference type="InterPro" id="IPR003593">
    <property type="entry name" value="AAA+_ATPase"/>
</dbReference>
<evidence type="ECO:0000256" key="2">
    <source>
        <dbReference type="ARBA" id="ARBA00022741"/>
    </source>
</evidence>
<proteinExistence type="inferred from homology"/>
<evidence type="ECO:0000256" key="9">
    <source>
        <dbReference type="ARBA" id="ARBA00023204"/>
    </source>
</evidence>
<evidence type="ECO:0000256" key="10">
    <source>
        <dbReference type="ARBA" id="ARBA00023235"/>
    </source>
</evidence>
<keyword evidence="6 11" id="KW-0269">Exonuclease</keyword>
<dbReference type="HAMAP" id="MF_01487">
    <property type="entry name" value="RecD"/>
    <property type="match status" value="1"/>
</dbReference>
<keyword evidence="3 11" id="KW-0227">DNA damage</keyword>
<dbReference type="InterPro" id="IPR049550">
    <property type="entry name" value="RecD_N"/>
</dbReference>
<evidence type="ECO:0000256" key="5">
    <source>
        <dbReference type="ARBA" id="ARBA00022806"/>
    </source>
</evidence>
<evidence type="ECO:0000256" key="8">
    <source>
        <dbReference type="ARBA" id="ARBA00023125"/>
    </source>
</evidence>
<comment type="caution">
    <text evidence="13">The sequence shown here is derived from an EMBL/GenBank/DDBJ whole genome shotgun (WGS) entry which is preliminary data.</text>
</comment>
<dbReference type="EMBL" id="BAABFC010000029">
    <property type="protein sequence ID" value="GAA4504114.1"/>
    <property type="molecule type" value="Genomic_DNA"/>
</dbReference>
<evidence type="ECO:0000313" key="13">
    <source>
        <dbReference type="EMBL" id="GAA4504114.1"/>
    </source>
</evidence>
<keyword evidence="9 11" id="KW-0234">DNA repair</keyword>
<dbReference type="Pfam" id="PF21185">
    <property type="entry name" value="RecD_N"/>
    <property type="match status" value="1"/>
</dbReference>
<comment type="similarity">
    <text evidence="11">Belongs to the RecD family.</text>
</comment>
<keyword evidence="4 11" id="KW-0378">Hydrolase</keyword>
<dbReference type="SUPFAM" id="SSF52540">
    <property type="entry name" value="P-loop containing nucleoside triphosphate hydrolases"/>
    <property type="match status" value="2"/>
</dbReference>
<sequence length="701" mass="75359">MTEPTALALSHQPTLSSSQLLAPWPGLRAIDQALGRFIQDLNLRLNGEEDALLGLCAALVSQELGQGHVCLPLSQLPARLAALAAKAELPTDWQARVTNIETLSAWLRAQPVVGTDETAELPLVLARGRLYLARYFAFEQQLVHWLQAAQAPLPLTVPADQLAAWLADLFAPVPQILLAAWQQVRGERPDLAIIPFARQWLDVTEGAELDWPALTALLEAQDPARLSAELPALLPAAACLNWQKLAVATALTGRFTLISGGPGTGKTTTVARLLALLQRQALTTGAALRIRLAAPTGKAAARLTESLGRAIDELAHGWPEVCDALPRQAATLHRLLGALPGRRAFRHDADNPLVLDVLVVDEASMVDLPLMARLLAALPEGARLILLGDKDQLSSVEAGAVLGDICGLSRSGMSPEQGRWLTRLTGYDLAPWCQASGPALRDRICLLRKSWRFDGQSGIGRLARAVNLGQTDQVAALLDQPPADLAFHGGEDRLSSLLAAAVAGYRPYLDCLAQGPCDAERAAQALALFNRCRVLCAVRDGSWGVGPLGLTIARALQQAGCLLPEGDWYVGRPVMITQNDHGLGLYNGDIGLTAFDGQRLRVWFQLPDGRVHGFLPSRLPPHESALAMTVHKSQGSEFDHTLLVLPDSPLPVLTRELLYTGITRAKGRLSLFAPRPLLLQTLGRLTERASGLPLALAERSL</sequence>
<evidence type="ECO:0000256" key="6">
    <source>
        <dbReference type="ARBA" id="ARBA00022839"/>
    </source>
</evidence>
<evidence type="ECO:0000256" key="4">
    <source>
        <dbReference type="ARBA" id="ARBA00022801"/>
    </source>
</evidence>
<gene>
    <name evidence="11 13" type="primary">recD</name>
    <name evidence="13" type="ORF">GCM10023095_31470</name>
</gene>
<evidence type="ECO:0000256" key="7">
    <source>
        <dbReference type="ARBA" id="ARBA00022840"/>
    </source>
</evidence>
<dbReference type="Pfam" id="PF13538">
    <property type="entry name" value="UvrD_C_2"/>
    <property type="match status" value="1"/>
</dbReference>
<dbReference type="InterPro" id="IPR006344">
    <property type="entry name" value="RecD"/>
</dbReference>
<keyword evidence="7 11" id="KW-0067">ATP-binding</keyword>
<reference evidence="14" key="1">
    <citation type="journal article" date="2019" name="Int. J. Syst. Evol. Microbiol.">
        <title>The Global Catalogue of Microorganisms (GCM) 10K type strain sequencing project: providing services to taxonomists for standard genome sequencing and annotation.</title>
        <authorList>
            <consortium name="The Broad Institute Genomics Platform"/>
            <consortium name="The Broad Institute Genome Sequencing Center for Infectious Disease"/>
            <person name="Wu L."/>
            <person name="Ma J."/>
        </authorList>
    </citation>
    <scope>NUCLEOTIDE SEQUENCE [LARGE SCALE GENOMIC DNA]</scope>
    <source>
        <strain evidence="14">JCM 32226</strain>
    </source>
</reference>
<comment type="subunit">
    <text evidence="11">Heterotrimer of RecB, RecC and RecD. All subunits contribute to DNA-binding.</text>
</comment>
<dbReference type="SMART" id="SM00382">
    <property type="entry name" value="AAA"/>
    <property type="match status" value="1"/>
</dbReference>
<dbReference type="Gene3D" id="1.10.10.1020">
    <property type="entry name" value="RecBCD complex, subunit RecD, N-terminal domain"/>
    <property type="match status" value="1"/>
</dbReference>
<organism evidence="13 14">
    <name type="scientific">Pseudaeromonas paramecii</name>
    <dbReference type="NCBI Taxonomy" id="2138166"/>
    <lineage>
        <taxon>Bacteria</taxon>
        <taxon>Pseudomonadati</taxon>
        <taxon>Pseudomonadota</taxon>
        <taxon>Gammaproteobacteria</taxon>
        <taxon>Aeromonadales</taxon>
        <taxon>Aeromonadaceae</taxon>
        <taxon>Pseudaeromonas</taxon>
    </lineage>
</organism>
<dbReference type="InterPro" id="IPR041851">
    <property type="entry name" value="RecD_N_sf"/>
</dbReference>
<comment type="catalytic activity">
    <reaction evidence="11">
        <text>ATP + H2O = ADP + phosphate + H(+)</text>
        <dbReference type="Rhea" id="RHEA:13065"/>
        <dbReference type="ChEBI" id="CHEBI:15377"/>
        <dbReference type="ChEBI" id="CHEBI:15378"/>
        <dbReference type="ChEBI" id="CHEBI:30616"/>
        <dbReference type="ChEBI" id="CHEBI:43474"/>
        <dbReference type="ChEBI" id="CHEBI:456216"/>
        <dbReference type="EC" id="5.6.2.3"/>
    </reaction>
</comment>
<evidence type="ECO:0000259" key="12">
    <source>
        <dbReference type="SMART" id="SM00382"/>
    </source>
</evidence>
<keyword evidence="1 11" id="KW-0540">Nuclease</keyword>
<feature type="domain" description="AAA+ ATPase" evidence="12">
    <location>
        <begin position="252"/>
        <end position="412"/>
    </location>
</feature>